<dbReference type="Proteomes" id="UP000334923">
    <property type="component" value="Unassembled WGS sequence"/>
</dbReference>
<accession>A0A5E6MGA1</accession>
<evidence type="ECO:0000256" key="1">
    <source>
        <dbReference type="SAM" id="SignalP"/>
    </source>
</evidence>
<reference evidence="2 3" key="1">
    <citation type="submission" date="2019-09" db="EMBL/GenBank/DDBJ databases">
        <authorList>
            <person name="Cremers G."/>
        </authorList>
    </citation>
    <scope>NUCLEOTIDE SEQUENCE [LARGE SCALE GENOMIC DNA]</scope>
    <source>
        <strain evidence="2">4A</strain>
    </source>
</reference>
<feature type="chain" id="PRO_5022918822" evidence="1">
    <location>
        <begin position="20"/>
        <end position="139"/>
    </location>
</feature>
<name>A0A5E6MGA1_9BACT</name>
<dbReference type="OrthoDB" id="194704at2"/>
<evidence type="ECO:0000313" key="3">
    <source>
        <dbReference type="Proteomes" id="UP000334923"/>
    </source>
</evidence>
<evidence type="ECO:0000313" key="2">
    <source>
        <dbReference type="EMBL" id="VVM07381.1"/>
    </source>
</evidence>
<keyword evidence="3" id="KW-1185">Reference proteome</keyword>
<organism evidence="2 3">
    <name type="scientific">Methylacidimicrobium tartarophylax</name>
    <dbReference type="NCBI Taxonomy" id="1041768"/>
    <lineage>
        <taxon>Bacteria</taxon>
        <taxon>Pseudomonadati</taxon>
        <taxon>Verrucomicrobiota</taxon>
        <taxon>Methylacidimicrobium</taxon>
    </lineage>
</organism>
<dbReference type="EMBL" id="CABFVA020000091">
    <property type="protein sequence ID" value="VVM07381.1"/>
    <property type="molecule type" value="Genomic_DNA"/>
</dbReference>
<gene>
    <name evidence="2" type="ORF">MAMT_01719</name>
</gene>
<dbReference type="RefSeq" id="WP_142660528.1">
    <property type="nucleotide sequence ID" value="NZ_CABFVA020000091.1"/>
</dbReference>
<feature type="signal peptide" evidence="1">
    <location>
        <begin position="1"/>
        <end position="19"/>
    </location>
</feature>
<dbReference type="AlphaFoldDB" id="A0A5E6MGA1"/>
<sequence length="139" mass="14686">MGKAQIALLCLLAAALAEAGCGSGARLAFAPACAVDVPCRASDPLLSSQPVRVQPSRYGFVLTEPLRLHGKRLLPAGTELRSARIFVQSLPTRYVVDGLRTDPKSPFVPATGNVLYEEGVYWATLSNARVPRGSPSPGL</sequence>
<protein>
    <submittedName>
        <fullName evidence="2">Uncharacterized protein</fullName>
    </submittedName>
</protein>
<keyword evidence="1" id="KW-0732">Signal</keyword>
<proteinExistence type="predicted"/>